<feature type="domain" description="CoA-binding" evidence="1">
    <location>
        <begin position="9"/>
        <end position="120"/>
    </location>
</feature>
<keyword evidence="3" id="KW-1185">Reference proteome</keyword>
<protein>
    <submittedName>
        <fullName evidence="2">CoA-binding protein</fullName>
    </submittedName>
</protein>
<evidence type="ECO:0000313" key="2">
    <source>
        <dbReference type="EMBL" id="TQV87214.1"/>
    </source>
</evidence>
<dbReference type="Gene3D" id="3.40.50.720">
    <property type="entry name" value="NAD(P)-binding Rossmann-like Domain"/>
    <property type="match status" value="1"/>
</dbReference>
<accession>A0A545UCL8</accession>
<dbReference type="Proteomes" id="UP000315439">
    <property type="component" value="Unassembled WGS sequence"/>
</dbReference>
<dbReference type="AlphaFoldDB" id="A0A545UCL8"/>
<dbReference type="PANTHER" id="PTHR33303">
    <property type="entry name" value="CYTOPLASMIC PROTEIN-RELATED"/>
    <property type="match status" value="1"/>
</dbReference>
<name>A0A545UCL8_9GAMM</name>
<comment type="caution">
    <text evidence="2">The sequence shown here is derived from an EMBL/GenBank/DDBJ whole genome shotgun (WGS) entry which is preliminary data.</text>
</comment>
<evidence type="ECO:0000313" key="3">
    <source>
        <dbReference type="Proteomes" id="UP000315439"/>
    </source>
</evidence>
<evidence type="ECO:0000259" key="1">
    <source>
        <dbReference type="Pfam" id="PF13380"/>
    </source>
</evidence>
<reference evidence="2 3" key="1">
    <citation type="submission" date="2019-07" db="EMBL/GenBank/DDBJ databases">
        <title>Draft genome for Aliikangiella sp. M105.</title>
        <authorList>
            <person name="Wang G."/>
        </authorList>
    </citation>
    <scope>NUCLEOTIDE SEQUENCE [LARGE SCALE GENOMIC DNA]</scope>
    <source>
        <strain evidence="2 3">M105</strain>
    </source>
</reference>
<dbReference type="InterPro" id="IPR036291">
    <property type="entry name" value="NAD(P)-bd_dom_sf"/>
</dbReference>
<dbReference type="SUPFAM" id="SSF51735">
    <property type="entry name" value="NAD(P)-binding Rossmann-fold domains"/>
    <property type="match status" value="1"/>
</dbReference>
<dbReference type="EMBL" id="VIKS01000009">
    <property type="protein sequence ID" value="TQV87214.1"/>
    <property type="molecule type" value="Genomic_DNA"/>
</dbReference>
<dbReference type="PANTHER" id="PTHR33303:SF2">
    <property type="entry name" value="COA-BINDING DOMAIN-CONTAINING PROTEIN"/>
    <property type="match status" value="1"/>
</dbReference>
<gene>
    <name evidence="2" type="ORF">FLL46_13590</name>
</gene>
<dbReference type="Pfam" id="PF13380">
    <property type="entry name" value="CoA_binding_2"/>
    <property type="match status" value="1"/>
</dbReference>
<sequence>MTQNTNSKVTVILGASSNPERYSNRAQRKLVNYGHPVIPVTPKGGVIENETTFRDMTEINASVDTVTIYLNPSRLNNEIDKIISLKPKRVIFNPGSESPDAMAKLAANGIEVIEDCTLILLNNDRY</sequence>
<dbReference type="InterPro" id="IPR003781">
    <property type="entry name" value="CoA-bd"/>
</dbReference>
<dbReference type="OrthoDB" id="9807426at2"/>
<proteinExistence type="predicted"/>
<organism evidence="2 3">
    <name type="scientific">Aliikangiella coralliicola</name>
    <dbReference type="NCBI Taxonomy" id="2592383"/>
    <lineage>
        <taxon>Bacteria</taxon>
        <taxon>Pseudomonadati</taxon>
        <taxon>Pseudomonadota</taxon>
        <taxon>Gammaproteobacteria</taxon>
        <taxon>Oceanospirillales</taxon>
        <taxon>Pleioneaceae</taxon>
        <taxon>Aliikangiella</taxon>
    </lineage>
</organism>